<keyword evidence="2" id="KW-1133">Transmembrane helix</keyword>
<dbReference type="GeneID" id="89928879"/>
<feature type="region of interest" description="Disordered" evidence="1">
    <location>
        <begin position="161"/>
        <end position="194"/>
    </location>
</feature>
<dbReference type="EMBL" id="JAVRRT010000011">
    <property type="protein sequence ID" value="KAK5167844.1"/>
    <property type="molecule type" value="Genomic_DNA"/>
</dbReference>
<name>A0AAV9P8E5_9PEZI</name>
<feature type="transmembrane region" description="Helical" evidence="2">
    <location>
        <begin position="26"/>
        <end position="47"/>
    </location>
</feature>
<comment type="caution">
    <text evidence="3">The sequence shown here is derived from an EMBL/GenBank/DDBJ whole genome shotgun (WGS) entry which is preliminary data.</text>
</comment>
<dbReference type="RefSeq" id="XP_064657550.1">
    <property type="nucleotide sequence ID" value="XM_064804780.1"/>
</dbReference>
<sequence length="194" mass="20930">MVIGVVNASGYHSPDPPYTVIPHTLALKQVACVSLTVNLLLVVAAVVASRFYYKDSESGSRIEYRIDYSAWSLVLNTIFLLATVGLVASNNKPLFTGSIWEPLEDEVGSGNGDGWSRETRHLWKAMRSTVCAAIVVSIVCTAVCVLGDVYLIVSWRHKNRRNSDGTEENGETVDLQQRPPAAGAANGPRVVGGV</sequence>
<evidence type="ECO:0000256" key="2">
    <source>
        <dbReference type="SAM" id="Phobius"/>
    </source>
</evidence>
<accession>A0AAV9P8E5</accession>
<keyword evidence="2" id="KW-0812">Transmembrane</keyword>
<dbReference type="Proteomes" id="UP001337655">
    <property type="component" value="Unassembled WGS sequence"/>
</dbReference>
<evidence type="ECO:0000313" key="3">
    <source>
        <dbReference type="EMBL" id="KAK5167844.1"/>
    </source>
</evidence>
<keyword evidence="4" id="KW-1185">Reference proteome</keyword>
<dbReference type="AlphaFoldDB" id="A0AAV9P8E5"/>
<gene>
    <name evidence="3" type="ORF">LTR77_007543</name>
</gene>
<evidence type="ECO:0000313" key="4">
    <source>
        <dbReference type="Proteomes" id="UP001337655"/>
    </source>
</evidence>
<feature type="compositionally biased region" description="Low complexity" evidence="1">
    <location>
        <begin position="178"/>
        <end position="194"/>
    </location>
</feature>
<feature type="transmembrane region" description="Helical" evidence="2">
    <location>
        <begin position="68"/>
        <end position="88"/>
    </location>
</feature>
<keyword evidence="2" id="KW-0472">Membrane</keyword>
<feature type="transmembrane region" description="Helical" evidence="2">
    <location>
        <begin position="132"/>
        <end position="153"/>
    </location>
</feature>
<evidence type="ECO:0000256" key="1">
    <source>
        <dbReference type="SAM" id="MobiDB-lite"/>
    </source>
</evidence>
<protein>
    <submittedName>
        <fullName evidence="3">Uncharacterized protein</fullName>
    </submittedName>
</protein>
<organism evidence="3 4">
    <name type="scientific">Saxophila tyrrhenica</name>
    <dbReference type="NCBI Taxonomy" id="1690608"/>
    <lineage>
        <taxon>Eukaryota</taxon>
        <taxon>Fungi</taxon>
        <taxon>Dikarya</taxon>
        <taxon>Ascomycota</taxon>
        <taxon>Pezizomycotina</taxon>
        <taxon>Dothideomycetes</taxon>
        <taxon>Dothideomycetidae</taxon>
        <taxon>Mycosphaerellales</taxon>
        <taxon>Extremaceae</taxon>
        <taxon>Saxophila</taxon>
    </lineage>
</organism>
<reference evidence="3 4" key="1">
    <citation type="submission" date="2023-08" db="EMBL/GenBank/DDBJ databases">
        <title>Black Yeasts Isolated from many extreme environments.</title>
        <authorList>
            <person name="Coleine C."/>
            <person name="Stajich J.E."/>
            <person name="Selbmann L."/>
        </authorList>
    </citation>
    <scope>NUCLEOTIDE SEQUENCE [LARGE SCALE GENOMIC DNA]</scope>
    <source>
        <strain evidence="3 4">CCFEE 5935</strain>
    </source>
</reference>
<proteinExistence type="predicted"/>